<dbReference type="Proteomes" id="UP000239471">
    <property type="component" value="Unassembled WGS sequence"/>
</dbReference>
<evidence type="ECO:0000313" key="1">
    <source>
        <dbReference type="EMBL" id="PRR82951.1"/>
    </source>
</evidence>
<gene>
    <name evidence="1" type="ORF">CLVI_13940</name>
</gene>
<evidence type="ECO:0000313" key="2">
    <source>
        <dbReference type="Proteomes" id="UP000239471"/>
    </source>
</evidence>
<comment type="caution">
    <text evidence="1">The sequence shown here is derived from an EMBL/GenBank/DDBJ whole genome shotgun (WGS) entry which is preliminary data.</text>
</comment>
<protein>
    <submittedName>
        <fullName evidence="1">Uncharacterized protein</fullName>
    </submittedName>
</protein>
<organism evidence="1 2">
    <name type="scientific">Clostridium vincentii</name>
    <dbReference type="NCBI Taxonomy" id="52704"/>
    <lineage>
        <taxon>Bacteria</taxon>
        <taxon>Bacillati</taxon>
        <taxon>Bacillota</taxon>
        <taxon>Clostridia</taxon>
        <taxon>Eubacteriales</taxon>
        <taxon>Clostridiaceae</taxon>
        <taxon>Clostridium</taxon>
    </lineage>
</organism>
<proteinExistence type="predicted"/>
<dbReference type="AlphaFoldDB" id="A0A2T0BGB2"/>
<dbReference type="EMBL" id="PVXQ01000011">
    <property type="protein sequence ID" value="PRR82951.1"/>
    <property type="molecule type" value="Genomic_DNA"/>
</dbReference>
<reference evidence="1 2" key="1">
    <citation type="submission" date="2018-03" db="EMBL/GenBank/DDBJ databases">
        <title>Genome sequence of Clostridium vincentii DSM 10228.</title>
        <authorList>
            <person name="Poehlein A."/>
            <person name="Daniel R."/>
        </authorList>
    </citation>
    <scope>NUCLEOTIDE SEQUENCE [LARGE SCALE GENOMIC DNA]</scope>
    <source>
        <strain evidence="1 2">DSM 10228</strain>
    </source>
</reference>
<accession>A0A2T0BGB2</accession>
<name>A0A2T0BGB2_9CLOT</name>
<keyword evidence="2" id="KW-1185">Reference proteome</keyword>
<sequence length="30" mass="3421">MGLIITKLIKVSHCFEGIYYKLIHFGGILL</sequence>